<keyword evidence="1" id="KW-1133">Transmembrane helix</keyword>
<name>A0AAP0J8X9_9MAGN</name>
<evidence type="ECO:0000256" key="1">
    <source>
        <dbReference type="SAM" id="Phobius"/>
    </source>
</evidence>
<dbReference type="EMBL" id="JBBNAF010000007">
    <property type="protein sequence ID" value="KAK9128506.1"/>
    <property type="molecule type" value="Genomic_DNA"/>
</dbReference>
<gene>
    <name evidence="2" type="ORF">Syun_017303</name>
</gene>
<dbReference type="Proteomes" id="UP001420932">
    <property type="component" value="Unassembled WGS sequence"/>
</dbReference>
<protein>
    <submittedName>
        <fullName evidence="2">Uncharacterized protein</fullName>
    </submittedName>
</protein>
<keyword evidence="1" id="KW-0812">Transmembrane</keyword>
<reference evidence="2 3" key="1">
    <citation type="submission" date="2024-01" db="EMBL/GenBank/DDBJ databases">
        <title>Genome assemblies of Stephania.</title>
        <authorList>
            <person name="Yang L."/>
        </authorList>
    </citation>
    <scope>NUCLEOTIDE SEQUENCE [LARGE SCALE GENOMIC DNA]</scope>
    <source>
        <strain evidence="2">YNDBR</strain>
        <tissue evidence="2">Leaf</tissue>
    </source>
</reference>
<evidence type="ECO:0000313" key="3">
    <source>
        <dbReference type="Proteomes" id="UP001420932"/>
    </source>
</evidence>
<feature type="transmembrane region" description="Helical" evidence="1">
    <location>
        <begin position="34"/>
        <end position="56"/>
    </location>
</feature>
<keyword evidence="3" id="KW-1185">Reference proteome</keyword>
<organism evidence="2 3">
    <name type="scientific">Stephania yunnanensis</name>
    <dbReference type="NCBI Taxonomy" id="152371"/>
    <lineage>
        <taxon>Eukaryota</taxon>
        <taxon>Viridiplantae</taxon>
        <taxon>Streptophyta</taxon>
        <taxon>Embryophyta</taxon>
        <taxon>Tracheophyta</taxon>
        <taxon>Spermatophyta</taxon>
        <taxon>Magnoliopsida</taxon>
        <taxon>Ranunculales</taxon>
        <taxon>Menispermaceae</taxon>
        <taxon>Menispermoideae</taxon>
        <taxon>Cissampelideae</taxon>
        <taxon>Stephania</taxon>
    </lineage>
</organism>
<evidence type="ECO:0000313" key="2">
    <source>
        <dbReference type="EMBL" id="KAK9128506.1"/>
    </source>
</evidence>
<accession>A0AAP0J8X9</accession>
<keyword evidence="1" id="KW-0472">Membrane</keyword>
<comment type="caution">
    <text evidence="2">The sequence shown here is derived from an EMBL/GenBank/DDBJ whole genome shotgun (WGS) entry which is preliminary data.</text>
</comment>
<proteinExistence type="predicted"/>
<dbReference type="AlphaFoldDB" id="A0AAP0J8X9"/>
<sequence>MSAPTDLNRLLVGASSDIKFEQSWLLFWNLEWDFFVVSYIFHEFFLALTTMLKFALC</sequence>